<dbReference type="RefSeq" id="WP_134021348.1">
    <property type="nucleotide sequence ID" value="NZ_SOEC01000033.1"/>
</dbReference>
<comment type="caution">
    <text evidence="2">The sequence shown here is derived from an EMBL/GenBank/DDBJ whole genome shotgun (WGS) entry which is preliminary data.</text>
</comment>
<reference evidence="2 3" key="1">
    <citation type="submission" date="2019-03" db="EMBL/GenBank/DDBJ databases">
        <title>Freshwater and sediment microbial communities from various areas in North America, analyzing microbe dynamics in response to fracking.</title>
        <authorList>
            <person name="Lamendella R."/>
        </authorList>
    </citation>
    <scope>NUCLEOTIDE SEQUENCE [LARGE SCALE GENOMIC DNA]</scope>
    <source>
        <strain evidence="2 3">6_TX</strain>
    </source>
</reference>
<name>A0A4R8F8A4_9GAMM</name>
<dbReference type="AlphaFoldDB" id="A0A4R8F8A4"/>
<protein>
    <submittedName>
        <fullName evidence="2">Uncharacterized protein</fullName>
    </submittedName>
</protein>
<evidence type="ECO:0000313" key="3">
    <source>
        <dbReference type="Proteomes" id="UP000294489"/>
    </source>
</evidence>
<feature type="region of interest" description="Disordered" evidence="1">
    <location>
        <begin position="60"/>
        <end position="145"/>
    </location>
</feature>
<sequence length="145" mass="16544">MSSSDEQIVLRQLTVRRSMYPELFNELKDLPPKNRAERLRVLAYFGAMAMQRGEAPVATGQIVEKQNANEKSQEKKSSSGFKADQDNDGLKSQTHDSSSQDSMNEPESTYRPVKSVRESSRKDSDEDLESMRESLRKKQPFAKKK</sequence>
<evidence type="ECO:0000313" key="2">
    <source>
        <dbReference type="EMBL" id="TDX21844.1"/>
    </source>
</evidence>
<dbReference type="Proteomes" id="UP000294489">
    <property type="component" value="Unassembled WGS sequence"/>
</dbReference>
<accession>A0A4R8F8A4</accession>
<dbReference type="EMBL" id="SOEC01000033">
    <property type="protein sequence ID" value="TDX21844.1"/>
    <property type="molecule type" value="Genomic_DNA"/>
</dbReference>
<proteinExistence type="predicted"/>
<evidence type="ECO:0000256" key="1">
    <source>
        <dbReference type="SAM" id="MobiDB-lite"/>
    </source>
</evidence>
<organism evidence="2 3">
    <name type="scientific">Modicisalibacter xianhensis</name>
    <dbReference type="NCBI Taxonomy" id="442341"/>
    <lineage>
        <taxon>Bacteria</taxon>
        <taxon>Pseudomonadati</taxon>
        <taxon>Pseudomonadota</taxon>
        <taxon>Gammaproteobacteria</taxon>
        <taxon>Oceanospirillales</taxon>
        <taxon>Halomonadaceae</taxon>
        <taxon>Modicisalibacter</taxon>
    </lineage>
</organism>
<feature type="compositionally biased region" description="Polar residues" evidence="1">
    <location>
        <begin position="90"/>
        <end position="107"/>
    </location>
</feature>
<feature type="compositionally biased region" description="Basic and acidic residues" evidence="1">
    <location>
        <begin position="115"/>
        <end position="136"/>
    </location>
</feature>
<gene>
    <name evidence="2" type="ORF">DFO67_1331</name>
</gene>
<feature type="compositionally biased region" description="Basic and acidic residues" evidence="1">
    <location>
        <begin position="67"/>
        <end position="89"/>
    </location>
</feature>